<dbReference type="GO" id="GO:0000785">
    <property type="term" value="C:chromatin"/>
    <property type="evidence" value="ECO:0007669"/>
    <property type="project" value="TreeGrafter"/>
</dbReference>
<evidence type="ECO:0000256" key="1">
    <source>
        <dbReference type="SAM" id="MobiDB-lite"/>
    </source>
</evidence>
<dbReference type="Proteomes" id="UP000472260">
    <property type="component" value="Unassembled WGS sequence"/>
</dbReference>
<dbReference type="SUPFAM" id="SSF50494">
    <property type="entry name" value="Trypsin-like serine proteases"/>
    <property type="match status" value="1"/>
</dbReference>
<keyword evidence="3" id="KW-1185">Reference proteome</keyword>
<dbReference type="InterPro" id="IPR043504">
    <property type="entry name" value="Peptidase_S1_PA_chymotrypsin"/>
</dbReference>
<dbReference type="PANTHER" id="PTHR14389:SF3">
    <property type="entry name" value="PROTEIN FAM111A-LIKE"/>
    <property type="match status" value="1"/>
</dbReference>
<reference evidence="2" key="2">
    <citation type="submission" date="2025-09" db="UniProtKB">
        <authorList>
            <consortium name="Ensembl"/>
        </authorList>
    </citation>
    <scope>IDENTIFICATION</scope>
</reference>
<dbReference type="Pfam" id="PF13365">
    <property type="entry name" value="Trypsin_2"/>
    <property type="match status" value="1"/>
</dbReference>
<dbReference type="Gene3D" id="2.40.10.10">
    <property type="entry name" value="Trypsin-like serine proteases"/>
    <property type="match status" value="1"/>
</dbReference>
<proteinExistence type="predicted"/>
<dbReference type="AlphaFoldDB" id="A0A671Q2H2"/>
<dbReference type="PANTHER" id="PTHR14389">
    <property type="entry name" value="SI:CH1073-475A24.1"/>
    <property type="match status" value="1"/>
</dbReference>
<dbReference type="Ensembl" id="ENSSANT00000069915.1">
    <property type="protein sequence ID" value="ENSSANP00000065771.1"/>
    <property type="gene ID" value="ENSSANG00000032774.1"/>
</dbReference>
<evidence type="ECO:0000313" key="3">
    <source>
        <dbReference type="Proteomes" id="UP000472260"/>
    </source>
</evidence>
<feature type="region of interest" description="Disordered" evidence="1">
    <location>
        <begin position="201"/>
        <end position="227"/>
    </location>
</feature>
<reference evidence="2" key="1">
    <citation type="submission" date="2025-08" db="UniProtKB">
        <authorList>
            <consortium name="Ensembl"/>
        </authorList>
    </citation>
    <scope>IDENTIFICATION</scope>
</reference>
<evidence type="ECO:0008006" key="4">
    <source>
        <dbReference type="Google" id="ProtNLM"/>
    </source>
</evidence>
<dbReference type="InterPro" id="IPR009003">
    <property type="entry name" value="Peptidase_S1_PA"/>
</dbReference>
<name>A0A671Q2H2_9TELE</name>
<accession>A0A671Q2H2</accession>
<protein>
    <recommendedName>
        <fullName evidence="4">Serine protease</fullName>
    </recommendedName>
</protein>
<dbReference type="GO" id="GO:0005634">
    <property type="term" value="C:nucleus"/>
    <property type="evidence" value="ECO:0007669"/>
    <property type="project" value="TreeGrafter"/>
</dbReference>
<sequence>ELKKKKKSIYCFNRLKRFSVSCKTSMTVLEALNTSQMFKNEKDKKKNKQKEILIQRCKEGVPTAAVKTDFPCCLIETDEILYIDFIQKDENSCTNRTTADPSLRKTSMPETLVTFQVKKEGGQKVRLLLKSKALRRRVQYVCVYAFKGEKIKTALKRDGRFKNDIFRKHCALSDELKHEWSNPVDNLDRKAFQLVVLSDKNQPDSQDDLTPQEKKHDGNTKSTNPSIKRYAAKPIADSQREKLKNKSDVQKFFRAEYGKSVENFLKVKKVKQLMKLSDSVYILTNAHVIGEPTDVPKVNAGQFTAVFGYEDLDSEDSKRIPVEQLAAHSYGTDDKGRYLDYALLELDDIENIAEYPKLLDCYRPNAPINRGQICIVGHPGEGVKKMDPCFIIERENRIEAANKHKTENQHLIHLMNEACSKEKWNFLANENQITYDSCFFHGSSGSPVFDVDCNLIGIHTGGYKYKTEGDKTRNFMEYGFSMQPILENISVQARMKDLTNIFSVIEAYSNVSGTAEQQNQIDIEMESAEESEEL</sequence>
<evidence type="ECO:0000313" key="2">
    <source>
        <dbReference type="Ensembl" id="ENSSANP00000065771.1"/>
    </source>
</evidence>
<dbReference type="GO" id="GO:0006260">
    <property type="term" value="P:DNA replication"/>
    <property type="evidence" value="ECO:0007669"/>
    <property type="project" value="TreeGrafter"/>
</dbReference>
<organism evidence="2 3">
    <name type="scientific">Sinocyclocheilus anshuiensis</name>
    <dbReference type="NCBI Taxonomy" id="1608454"/>
    <lineage>
        <taxon>Eukaryota</taxon>
        <taxon>Metazoa</taxon>
        <taxon>Chordata</taxon>
        <taxon>Craniata</taxon>
        <taxon>Vertebrata</taxon>
        <taxon>Euteleostomi</taxon>
        <taxon>Actinopterygii</taxon>
        <taxon>Neopterygii</taxon>
        <taxon>Teleostei</taxon>
        <taxon>Ostariophysi</taxon>
        <taxon>Cypriniformes</taxon>
        <taxon>Cyprinidae</taxon>
        <taxon>Cyprininae</taxon>
        <taxon>Sinocyclocheilus</taxon>
    </lineage>
</organism>